<name>A0A835CD59_9FABA</name>
<evidence type="ECO:0000256" key="1">
    <source>
        <dbReference type="SAM" id="MobiDB-lite"/>
    </source>
</evidence>
<dbReference type="Proteomes" id="UP000634136">
    <property type="component" value="Unassembled WGS sequence"/>
</dbReference>
<organism evidence="2 3">
    <name type="scientific">Senna tora</name>
    <dbReference type="NCBI Taxonomy" id="362788"/>
    <lineage>
        <taxon>Eukaryota</taxon>
        <taxon>Viridiplantae</taxon>
        <taxon>Streptophyta</taxon>
        <taxon>Embryophyta</taxon>
        <taxon>Tracheophyta</taxon>
        <taxon>Spermatophyta</taxon>
        <taxon>Magnoliopsida</taxon>
        <taxon>eudicotyledons</taxon>
        <taxon>Gunneridae</taxon>
        <taxon>Pentapetalae</taxon>
        <taxon>rosids</taxon>
        <taxon>fabids</taxon>
        <taxon>Fabales</taxon>
        <taxon>Fabaceae</taxon>
        <taxon>Caesalpinioideae</taxon>
        <taxon>Cassia clade</taxon>
        <taxon>Senna</taxon>
    </lineage>
</organism>
<keyword evidence="3" id="KW-1185">Reference proteome</keyword>
<reference evidence="2" key="1">
    <citation type="submission" date="2020-09" db="EMBL/GenBank/DDBJ databases">
        <title>Genome-Enabled Discovery of Anthraquinone Biosynthesis in Senna tora.</title>
        <authorList>
            <person name="Kang S.-H."/>
            <person name="Pandey R.P."/>
            <person name="Lee C.-M."/>
            <person name="Sim J.-S."/>
            <person name="Jeong J.-T."/>
            <person name="Choi B.-S."/>
            <person name="Jung M."/>
            <person name="Ginzburg D."/>
            <person name="Zhao K."/>
            <person name="Won S.Y."/>
            <person name="Oh T.-J."/>
            <person name="Yu Y."/>
            <person name="Kim N.-H."/>
            <person name="Lee O.R."/>
            <person name="Lee T.-H."/>
            <person name="Bashyal P."/>
            <person name="Kim T.-S."/>
            <person name="Lee W.-H."/>
            <person name="Kawkins C."/>
            <person name="Kim C.-K."/>
            <person name="Kim J.S."/>
            <person name="Ahn B.O."/>
            <person name="Rhee S.Y."/>
            <person name="Sohng J.K."/>
        </authorList>
    </citation>
    <scope>NUCLEOTIDE SEQUENCE</scope>
    <source>
        <tissue evidence="2">Leaf</tissue>
    </source>
</reference>
<comment type="caution">
    <text evidence="2">The sequence shown here is derived from an EMBL/GenBank/DDBJ whole genome shotgun (WGS) entry which is preliminary data.</text>
</comment>
<dbReference type="EMBL" id="JAAIUW010000003">
    <property type="protein sequence ID" value="KAF7838571.1"/>
    <property type="molecule type" value="Genomic_DNA"/>
</dbReference>
<sequence>MKKVAAAVVGLEGKSTKEGFKKEIMEHFYPMQQGDKYEALVYSIQDPTQISNPIHLHKGALSTNAELHKNSSTASMTVSNKAQKGSQKLTDAKKTSRELGFTTVNTMKLKEKIQGQEVLVWGYPQFYFKRTCEETEDSTNSNKEIQSHSGDGHKVRDHHYIFINFLFLEWHGCGPWHGIIIATLWRNEDKLEKSYHDIQSRGSTNMFKPTLRTSLVSHKAILRSVPKEKQGLFAELRALEKHQGTGEGPKLQQKEYSVEVHKLLDEFASLFHRLSCEKCLMVEIFKSLEDLGLVRCEHWFGSFLSKVTLCPFFLSL</sequence>
<feature type="region of interest" description="Disordered" evidence="1">
    <location>
        <begin position="71"/>
        <end position="91"/>
    </location>
</feature>
<protein>
    <submittedName>
        <fullName evidence="2">Uncharacterized protein</fullName>
    </submittedName>
</protein>
<dbReference type="AlphaFoldDB" id="A0A835CD59"/>
<feature type="compositionally biased region" description="Polar residues" evidence="1">
    <location>
        <begin position="71"/>
        <end position="89"/>
    </location>
</feature>
<evidence type="ECO:0000313" key="3">
    <source>
        <dbReference type="Proteomes" id="UP000634136"/>
    </source>
</evidence>
<evidence type="ECO:0000313" key="2">
    <source>
        <dbReference type="EMBL" id="KAF7838571.1"/>
    </source>
</evidence>
<gene>
    <name evidence="2" type="ORF">G2W53_007053</name>
</gene>
<proteinExistence type="predicted"/>
<accession>A0A835CD59</accession>